<dbReference type="EMBL" id="AAYH02000046">
    <property type="protein sequence ID" value="EDO53351.1"/>
    <property type="molecule type" value="Genomic_DNA"/>
</dbReference>
<sequence length="47" mass="5299">MLEETLDGFAVPLIQTAEVAQREHTAKSSKPFFFQMFPNGIAGEEER</sequence>
<comment type="caution">
    <text evidence="1">The sequence shown here is derived from an EMBL/GenBank/DDBJ whole genome shotgun (WGS) entry which is preliminary data.</text>
</comment>
<accession>A0ABC9N9Y8</accession>
<protein>
    <submittedName>
        <fullName evidence="1">Uncharacterized protein</fullName>
    </submittedName>
</protein>
<name>A0ABC9N9Y8_BACUC</name>
<proteinExistence type="predicted"/>
<evidence type="ECO:0000313" key="1">
    <source>
        <dbReference type="EMBL" id="EDO53351.1"/>
    </source>
</evidence>
<dbReference type="Proteomes" id="UP000004110">
    <property type="component" value="Unassembled WGS sequence"/>
</dbReference>
<reference evidence="1" key="1">
    <citation type="submission" date="2007-06" db="EMBL/GenBank/DDBJ databases">
        <authorList>
            <person name="Fulton L."/>
            <person name="Clifton S."/>
            <person name="Fulton B."/>
            <person name="Xu J."/>
            <person name="Minx P."/>
            <person name="Pepin K.H."/>
            <person name="Johnson M."/>
            <person name="Thiruvilangam P."/>
            <person name="Bhonagiri V."/>
            <person name="Nash W.E."/>
            <person name="Mardis E.R."/>
            <person name="Wilson R.K."/>
        </authorList>
    </citation>
    <scope>NUCLEOTIDE SEQUENCE [LARGE SCALE GENOMIC DNA]</scope>
    <source>
        <strain evidence="1">ATCC 8492</strain>
    </source>
</reference>
<dbReference type="AlphaFoldDB" id="A0ABC9N9Y8"/>
<reference evidence="1" key="2">
    <citation type="submission" date="2013-11" db="EMBL/GenBank/DDBJ databases">
        <title>Draft genome sequence of Bacteroides uniformis (ATCC 8492).</title>
        <authorList>
            <person name="Sudarsanam P."/>
            <person name="Ley R."/>
            <person name="Guruge J."/>
            <person name="Turnbaugh P.J."/>
            <person name="Mahowald M."/>
            <person name="Liep D."/>
            <person name="Gordon J."/>
        </authorList>
    </citation>
    <scope>NUCLEOTIDE SEQUENCE</scope>
    <source>
        <strain evidence="1">ATCC 8492</strain>
    </source>
</reference>
<evidence type="ECO:0000313" key="2">
    <source>
        <dbReference type="Proteomes" id="UP000004110"/>
    </source>
</evidence>
<keyword evidence="2" id="KW-1185">Reference proteome</keyword>
<gene>
    <name evidence="1" type="ORF">BACUNI_03366</name>
</gene>
<organism evidence="1 2">
    <name type="scientific">Bacteroides uniformis (strain ATCC 8492 / DSM 6597 / CCUG 4942 / CIP 103695 / JCM 5828 / KCTC 5204 / NCTC 13054 / VPI 0061)</name>
    <dbReference type="NCBI Taxonomy" id="411479"/>
    <lineage>
        <taxon>Bacteria</taxon>
        <taxon>Pseudomonadati</taxon>
        <taxon>Bacteroidota</taxon>
        <taxon>Bacteroidia</taxon>
        <taxon>Bacteroidales</taxon>
        <taxon>Bacteroidaceae</taxon>
        <taxon>Bacteroides</taxon>
    </lineage>
</organism>